<evidence type="ECO:0000313" key="2">
    <source>
        <dbReference type="EMBL" id="KAF5321858.1"/>
    </source>
</evidence>
<evidence type="ECO:0000313" key="3">
    <source>
        <dbReference type="Proteomes" id="UP000567179"/>
    </source>
</evidence>
<feature type="region of interest" description="Disordered" evidence="1">
    <location>
        <begin position="300"/>
        <end position="410"/>
    </location>
</feature>
<feature type="region of interest" description="Disordered" evidence="1">
    <location>
        <begin position="50"/>
        <end position="73"/>
    </location>
</feature>
<dbReference type="GO" id="GO:0000340">
    <property type="term" value="F:RNA 7-methylguanosine cap binding"/>
    <property type="evidence" value="ECO:0007669"/>
    <property type="project" value="InterPro"/>
</dbReference>
<organism evidence="2 3">
    <name type="scientific">Psilocybe cf. subviscida</name>
    <dbReference type="NCBI Taxonomy" id="2480587"/>
    <lineage>
        <taxon>Eukaryota</taxon>
        <taxon>Fungi</taxon>
        <taxon>Dikarya</taxon>
        <taxon>Basidiomycota</taxon>
        <taxon>Agaricomycotina</taxon>
        <taxon>Agaricomycetes</taxon>
        <taxon>Agaricomycetidae</taxon>
        <taxon>Agaricales</taxon>
        <taxon>Agaricineae</taxon>
        <taxon>Strophariaceae</taxon>
        <taxon>Psilocybe</taxon>
    </lineage>
</organism>
<name>A0A8H5BF06_9AGAR</name>
<feature type="compositionally biased region" description="Acidic residues" evidence="1">
    <location>
        <begin position="399"/>
        <end position="410"/>
    </location>
</feature>
<evidence type="ECO:0008006" key="4">
    <source>
        <dbReference type="Google" id="ProtNLM"/>
    </source>
</evidence>
<protein>
    <recommendedName>
        <fullName evidence="4">Chromatin target of PRMT1 protein C-terminal domain-containing protein</fullName>
    </recommendedName>
</protein>
<gene>
    <name evidence="2" type="ORF">D9619_001218</name>
</gene>
<keyword evidence="3" id="KW-1185">Reference proteome</keyword>
<sequence length="410" mass="46548">MDTLTAATELSYDDNVAYEEQLPTEAEQAASLAKRIGTSKVYLLAESATSSHKKRKHHDEDEEVERIEEDDEMELDPSYRSNAILLNGTPISHLPTARIFAYAEHFKVRPMGLEWVDDSNCVLVFEYRKDARDGFARLQKSPSDEPDIDEMLAARPFPLALWPPEERINSTIGKSEGLKGPLRMRWARVDDVKKKNAMQMSKFYKRHGTSAGKELFNGRDLPAAKRVRRDDRDLSDAARKAQLDDELDQFLAHSDSEREMDTPVEAADVEGDEPPASPPSKMRSDYIAKDGRSLLDRTSSLRLVSDDRPDLASRITAPLPRRTSRRGRNGDSLSDRIEESPSERLDWGPAPERRERRERGGRGLRNGDREGSERHESRRNGGSERPVRSAPRPKKTQQELDDELDAFLRG</sequence>
<evidence type="ECO:0000256" key="1">
    <source>
        <dbReference type="SAM" id="MobiDB-lite"/>
    </source>
</evidence>
<feature type="compositionally biased region" description="Acidic residues" evidence="1">
    <location>
        <begin position="60"/>
        <end position="73"/>
    </location>
</feature>
<feature type="region of interest" description="Disordered" evidence="1">
    <location>
        <begin position="251"/>
        <end position="285"/>
    </location>
</feature>
<dbReference type="EMBL" id="JAACJJ010000028">
    <property type="protein sequence ID" value="KAF5321858.1"/>
    <property type="molecule type" value="Genomic_DNA"/>
</dbReference>
<feature type="compositionally biased region" description="Basic and acidic residues" evidence="1">
    <location>
        <begin position="333"/>
        <end position="387"/>
    </location>
</feature>
<reference evidence="2 3" key="1">
    <citation type="journal article" date="2020" name="ISME J.">
        <title>Uncovering the hidden diversity of litter-decomposition mechanisms in mushroom-forming fungi.</title>
        <authorList>
            <person name="Floudas D."/>
            <person name="Bentzer J."/>
            <person name="Ahren D."/>
            <person name="Johansson T."/>
            <person name="Persson P."/>
            <person name="Tunlid A."/>
        </authorList>
    </citation>
    <scope>NUCLEOTIDE SEQUENCE [LARGE SCALE GENOMIC DNA]</scope>
    <source>
        <strain evidence="2 3">CBS 101986</strain>
    </source>
</reference>
<dbReference type="Proteomes" id="UP000567179">
    <property type="component" value="Unassembled WGS sequence"/>
</dbReference>
<dbReference type="GO" id="GO:0003729">
    <property type="term" value="F:mRNA binding"/>
    <property type="evidence" value="ECO:0007669"/>
    <property type="project" value="InterPro"/>
</dbReference>
<dbReference type="InterPro" id="IPR019416">
    <property type="entry name" value="NCBP3"/>
</dbReference>
<proteinExistence type="predicted"/>
<dbReference type="OrthoDB" id="422106at2759"/>
<dbReference type="AlphaFoldDB" id="A0A8H5BF06"/>
<dbReference type="Pfam" id="PF10309">
    <property type="entry name" value="NCBP3"/>
    <property type="match status" value="1"/>
</dbReference>
<accession>A0A8H5BF06</accession>
<comment type="caution">
    <text evidence="2">The sequence shown here is derived from an EMBL/GenBank/DDBJ whole genome shotgun (WGS) entry which is preliminary data.</text>
</comment>